<accession>A0A165F1E2</accession>
<reference evidence="2 3" key="1">
    <citation type="journal article" date="2016" name="Mol. Biol. Evol.">
        <title>Comparative Genomics of Early-Diverging Mushroom-Forming Fungi Provides Insights into the Origins of Lignocellulose Decay Capabilities.</title>
        <authorList>
            <person name="Nagy L.G."/>
            <person name="Riley R."/>
            <person name="Tritt A."/>
            <person name="Adam C."/>
            <person name="Daum C."/>
            <person name="Floudas D."/>
            <person name="Sun H."/>
            <person name="Yadav J.S."/>
            <person name="Pangilinan J."/>
            <person name="Larsson K.H."/>
            <person name="Matsuura K."/>
            <person name="Barry K."/>
            <person name="Labutti K."/>
            <person name="Kuo R."/>
            <person name="Ohm R.A."/>
            <person name="Bhattacharya S.S."/>
            <person name="Shirouzu T."/>
            <person name="Yoshinaga Y."/>
            <person name="Martin F.M."/>
            <person name="Grigoriev I.V."/>
            <person name="Hibbett D.S."/>
        </authorList>
    </citation>
    <scope>NUCLEOTIDE SEQUENCE [LARGE SCALE GENOMIC DNA]</scope>
    <source>
        <strain evidence="2 3">HHB12733</strain>
    </source>
</reference>
<feature type="compositionally biased region" description="Basic and acidic residues" evidence="1">
    <location>
        <begin position="94"/>
        <end position="107"/>
    </location>
</feature>
<evidence type="ECO:0000313" key="2">
    <source>
        <dbReference type="EMBL" id="KZT55987.1"/>
    </source>
</evidence>
<dbReference type="AlphaFoldDB" id="A0A165F1E2"/>
<evidence type="ECO:0000313" key="3">
    <source>
        <dbReference type="Proteomes" id="UP000076842"/>
    </source>
</evidence>
<sequence length="160" mass="17724">MARYSPATRSSHVNEDGAQDEARDNRDGIELIGEHPGTANSPHRGSSIPVFKIEHLEKTELPPVKSEPLEDPLEVIAPNIDEPGVKAAAPVRGRRVEDDEKEERTQRELSALKDRFAALEALLREHLHVNIGVEKHAAEENESTTSKRARSLVQSNCCSH</sequence>
<feature type="region of interest" description="Disordered" evidence="1">
    <location>
        <begin position="133"/>
        <end position="160"/>
    </location>
</feature>
<organism evidence="2 3">
    <name type="scientific">Calocera cornea HHB12733</name>
    <dbReference type="NCBI Taxonomy" id="1353952"/>
    <lineage>
        <taxon>Eukaryota</taxon>
        <taxon>Fungi</taxon>
        <taxon>Dikarya</taxon>
        <taxon>Basidiomycota</taxon>
        <taxon>Agaricomycotina</taxon>
        <taxon>Dacrymycetes</taxon>
        <taxon>Dacrymycetales</taxon>
        <taxon>Dacrymycetaceae</taxon>
        <taxon>Calocera</taxon>
    </lineage>
</organism>
<feature type="region of interest" description="Disordered" evidence="1">
    <location>
        <begin position="1"/>
        <end position="49"/>
    </location>
</feature>
<protein>
    <submittedName>
        <fullName evidence="2">Uncharacterized protein</fullName>
    </submittedName>
</protein>
<keyword evidence="3" id="KW-1185">Reference proteome</keyword>
<dbReference type="Proteomes" id="UP000076842">
    <property type="component" value="Unassembled WGS sequence"/>
</dbReference>
<dbReference type="InParanoid" id="A0A165F1E2"/>
<evidence type="ECO:0000256" key="1">
    <source>
        <dbReference type="SAM" id="MobiDB-lite"/>
    </source>
</evidence>
<dbReference type="EMBL" id="KV423985">
    <property type="protein sequence ID" value="KZT55987.1"/>
    <property type="molecule type" value="Genomic_DNA"/>
</dbReference>
<feature type="region of interest" description="Disordered" evidence="1">
    <location>
        <begin position="75"/>
        <end position="107"/>
    </location>
</feature>
<name>A0A165F1E2_9BASI</name>
<feature type="compositionally biased region" description="Basic and acidic residues" evidence="1">
    <location>
        <begin position="12"/>
        <end position="33"/>
    </location>
</feature>
<gene>
    <name evidence="2" type="ORF">CALCODRAFT_497906</name>
</gene>
<proteinExistence type="predicted"/>